<dbReference type="GO" id="GO:0005667">
    <property type="term" value="C:transcription regulator complex"/>
    <property type="evidence" value="ECO:0007669"/>
    <property type="project" value="TreeGrafter"/>
</dbReference>
<name>A0A8E2F8U3_9PEZI</name>
<dbReference type="PROSITE" id="PS51088">
    <property type="entry name" value="TEA_2"/>
    <property type="match status" value="1"/>
</dbReference>
<comment type="similarity">
    <text evidence="2">Belongs to the TEC1 family.</text>
</comment>
<gene>
    <name evidence="9" type="ORF">AOQ84DRAFT_436933</name>
</gene>
<sequence>MELRRHSRVLPSNAPALLDSATQDLSRLPRVLQERSSNRQHDFLDTGFSSRRKHIPSSPTENFYSNGLGAYLDSYGDLGSPFKQDKSESEIDRETAILWRSLQRSEAYRKYRAKQPKDSREQEQKWPEHMEYAFFRGLVRYEPMGRRKMVLDGKQRGRNELVADAIQRDTGEARSRKQVSSHIQVLKTLLKVLKYMSKEDLSCRSSRHSLSEAKHTRNRHMLGKSIVPSSKYDNYTQPTQLPWEGYGPLSTPHMLMDSPSIRCSNTFKPFDFEMFVRDPHQKPPRHLHTFTKLPKDPKLQVIEIDSVRQWQKLYPELAFMFIESYHDCEVIVCDASLQLMTERIPAGAELAIQLEFTSEQNLSSYDSFDCRTRFYDSGKLIPQTDDKGNPIDQTSASFSYDPTSQRLDTVPFGSSFWAYRLAGLAKMLREARNGANAVPDHDGGSQPSEREKVEYRVRQNLQRLTAVQEIYARPKGSDADTDNPHRILAILWRFRQTTSKDSSSGGGGGGQTT</sequence>
<dbReference type="AlphaFoldDB" id="A0A8E2F8U3"/>
<dbReference type="GO" id="GO:0000981">
    <property type="term" value="F:DNA-binding transcription factor activity, RNA polymerase II-specific"/>
    <property type="evidence" value="ECO:0007669"/>
    <property type="project" value="TreeGrafter"/>
</dbReference>
<feature type="domain" description="TEA" evidence="8">
    <location>
        <begin position="119"/>
        <end position="193"/>
    </location>
</feature>
<dbReference type="Gene3D" id="6.10.20.40">
    <property type="entry name" value="TEA/ATTS domain"/>
    <property type="match status" value="1"/>
</dbReference>
<evidence type="ECO:0000256" key="2">
    <source>
        <dbReference type="ARBA" id="ARBA00008421"/>
    </source>
</evidence>
<dbReference type="GO" id="GO:0000978">
    <property type="term" value="F:RNA polymerase II cis-regulatory region sequence-specific DNA binding"/>
    <property type="evidence" value="ECO:0007669"/>
    <property type="project" value="TreeGrafter"/>
</dbReference>
<keyword evidence="3" id="KW-0805">Transcription regulation</keyword>
<feature type="DNA-binding region" description="TEA" evidence="6">
    <location>
        <begin position="119"/>
        <end position="193"/>
    </location>
</feature>
<feature type="region of interest" description="Disordered" evidence="7">
    <location>
        <begin position="381"/>
        <end position="400"/>
    </location>
</feature>
<dbReference type="InterPro" id="IPR000818">
    <property type="entry name" value="TEA/ATTS_dom"/>
</dbReference>
<dbReference type="PANTHER" id="PTHR11834:SF0">
    <property type="entry name" value="PROTEIN SCALLOPED"/>
    <property type="match status" value="1"/>
</dbReference>
<feature type="compositionally biased region" description="Polar residues" evidence="7">
    <location>
        <begin position="391"/>
        <end position="400"/>
    </location>
</feature>
<dbReference type="EMBL" id="KV748866">
    <property type="protein sequence ID" value="OCL12546.1"/>
    <property type="molecule type" value="Genomic_DNA"/>
</dbReference>
<dbReference type="PANTHER" id="PTHR11834">
    <property type="entry name" value="TRANSCRIPTIONAL ENHANCER FACTOR TEF RELATED"/>
    <property type="match status" value="1"/>
</dbReference>
<protein>
    <submittedName>
        <fullName evidence="9">TEA-domain-containing protein</fullName>
    </submittedName>
</protein>
<dbReference type="InterPro" id="IPR038096">
    <property type="entry name" value="TEA/ATTS_sf"/>
</dbReference>
<comment type="subcellular location">
    <subcellularLocation>
        <location evidence="1">Nucleus</location>
    </subcellularLocation>
</comment>
<evidence type="ECO:0000256" key="4">
    <source>
        <dbReference type="ARBA" id="ARBA00023163"/>
    </source>
</evidence>
<accession>A0A8E2F8U3</accession>
<reference evidence="9 10" key="1">
    <citation type="journal article" date="2016" name="Nat. Commun.">
        <title>Ectomycorrhizal ecology is imprinted in the genome of the dominant symbiotic fungus Cenococcum geophilum.</title>
        <authorList>
            <consortium name="DOE Joint Genome Institute"/>
            <person name="Peter M."/>
            <person name="Kohler A."/>
            <person name="Ohm R.A."/>
            <person name="Kuo A."/>
            <person name="Krutzmann J."/>
            <person name="Morin E."/>
            <person name="Arend M."/>
            <person name="Barry K.W."/>
            <person name="Binder M."/>
            <person name="Choi C."/>
            <person name="Clum A."/>
            <person name="Copeland A."/>
            <person name="Grisel N."/>
            <person name="Haridas S."/>
            <person name="Kipfer T."/>
            <person name="LaButti K."/>
            <person name="Lindquist E."/>
            <person name="Lipzen A."/>
            <person name="Maire R."/>
            <person name="Meier B."/>
            <person name="Mihaltcheva S."/>
            <person name="Molinier V."/>
            <person name="Murat C."/>
            <person name="Poggeler S."/>
            <person name="Quandt C.A."/>
            <person name="Sperisen C."/>
            <person name="Tritt A."/>
            <person name="Tisserant E."/>
            <person name="Crous P.W."/>
            <person name="Henrissat B."/>
            <person name="Nehls U."/>
            <person name="Egli S."/>
            <person name="Spatafora J.W."/>
            <person name="Grigoriev I.V."/>
            <person name="Martin F.M."/>
        </authorList>
    </citation>
    <scope>NUCLEOTIDE SEQUENCE [LARGE SCALE GENOMIC DNA]</scope>
    <source>
        <strain evidence="9 10">CBS 207.34</strain>
    </source>
</reference>
<evidence type="ECO:0000313" key="10">
    <source>
        <dbReference type="Proteomes" id="UP000250140"/>
    </source>
</evidence>
<evidence type="ECO:0000313" key="9">
    <source>
        <dbReference type="EMBL" id="OCL12546.1"/>
    </source>
</evidence>
<dbReference type="Pfam" id="PF01285">
    <property type="entry name" value="TEA"/>
    <property type="match status" value="1"/>
</dbReference>
<evidence type="ECO:0000256" key="5">
    <source>
        <dbReference type="ARBA" id="ARBA00023242"/>
    </source>
</evidence>
<evidence type="ECO:0000259" key="8">
    <source>
        <dbReference type="PROSITE" id="PS51088"/>
    </source>
</evidence>
<organism evidence="9 10">
    <name type="scientific">Glonium stellatum</name>
    <dbReference type="NCBI Taxonomy" id="574774"/>
    <lineage>
        <taxon>Eukaryota</taxon>
        <taxon>Fungi</taxon>
        <taxon>Dikarya</taxon>
        <taxon>Ascomycota</taxon>
        <taxon>Pezizomycotina</taxon>
        <taxon>Dothideomycetes</taxon>
        <taxon>Pleosporomycetidae</taxon>
        <taxon>Gloniales</taxon>
        <taxon>Gloniaceae</taxon>
        <taxon>Glonium</taxon>
    </lineage>
</organism>
<dbReference type="Proteomes" id="UP000250140">
    <property type="component" value="Unassembled WGS sequence"/>
</dbReference>
<dbReference type="PRINTS" id="PR00065">
    <property type="entry name" value="TEADOMAIN"/>
</dbReference>
<keyword evidence="4" id="KW-0804">Transcription</keyword>
<evidence type="ECO:0000256" key="7">
    <source>
        <dbReference type="SAM" id="MobiDB-lite"/>
    </source>
</evidence>
<evidence type="ECO:0000256" key="3">
    <source>
        <dbReference type="ARBA" id="ARBA00023015"/>
    </source>
</evidence>
<proteinExistence type="inferred from homology"/>
<feature type="non-terminal residue" evidence="9">
    <location>
        <position position="513"/>
    </location>
</feature>
<keyword evidence="10" id="KW-1185">Reference proteome</keyword>
<keyword evidence="5" id="KW-0539">Nucleus</keyword>
<dbReference type="GO" id="GO:0005634">
    <property type="term" value="C:nucleus"/>
    <property type="evidence" value="ECO:0007669"/>
    <property type="project" value="UniProtKB-SubCell"/>
</dbReference>
<dbReference type="SMART" id="SM00426">
    <property type="entry name" value="TEA"/>
    <property type="match status" value="1"/>
</dbReference>
<dbReference type="OrthoDB" id="10006572at2759"/>
<evidence type="ECO:0000256" key="6">
    <source>
        <dbReference type="PROSITE-ProRule" id="PRU00505"/>
    </source>
</evidence>
<evidence type="ECO:0000256" key="1">
    <source>
        <dbReference type="ARBA" id="ARBA00004123"/>
    </source>
</evidence>
<dbReference type="InterPro" id="IPR050937">
    <property type="entry name" value="TEC1_TEAD_TF"/>
</dbReference>